<evidence type="ECO:0000256" key="7">
    <source>
        <dbReference type="ARBA" id="ARBA00022729"/>
    </source>
</evidence>
<dbReference type="Pfam" id="PF05658">
    <property type="entry name" value="YadA_head"/>
    <property type="match status" value="2"/>
</dbReference>
<feature type="domain" description="Trimeric autotransporter adhesin YadA-like head" evidence="14">
    <location>
        <begin position="54"/>
        <end position="78"/>
    </location>
</feature>
<dbReference type="Gene3D" id="1.20.5.170">
    <property type="match status" value="1"/>
</dbReference>
<name>D1AWI8_STRM9</name>
<comment type="subcellular location">
    <subcellularLocation>
        <location evidence="2">Cell outer membrane</location>
    </subcellularLocation>
    <subcellularLocation>
        <location evidence="1">Cell surface</location>
    </subcellularLocation>
</comment>
<keyword evidence="6" id="KW-0812">Transmembrane</keyword>
<keyword evidence="8" id="KW-0653">Protein transport</keyword>
<dbReference type="InterPro" id="IPR008640">
    <property type="entry name" value="Adhesin_Head_dom"/>
</dbReference>
<evidence type="ECO:0000313" key="17">
    <source>
        <dbReference type="Proteomes" id="UP000002072"/>
    </source>
</evidence>
<evidence type="ECO:0000259" key="13">
    <source>
        <dbReference type="Pfam" id="PF03895"/>
    </source>
</evidence>
<dbReference type="Pfam" id="PF03895">
    <property type="entry name" value="YadA_anchor"/>
    <property type="match status" value="1"/>
</dbReference>
<keyword evidence="17" id="KW-1185">Reference proteome</keyword>
<dbReference type="KEGG" id="smf:Smon_0177"/>
<evidence type="ECO:0000256" key="11">
    <source>
        <dbReference type="SAM" id="Coils"/>
    </source>
</evidence>
<dbReference type="SUPFAM" id="SSF54523">
    <property type="entry name" value="Pili subunits"/>
    <property type="match status" value="1"/>
</dbReference>
<evidence type="ECO:0000256" key="6">
    <source>
        <dbReference type="ARBA" id="ARBA00022692"/>
    </source>
</evidence>
<evidence type="ECO:0000259" key="14">
    <source>
        <dbReference type="Pfam" id="PF05658"/>
    </source>
</evidence>
<dbReference type="EMBL" id="CP001779">
    <property type="protein sequence ID" value="ACZ00664.1"/>
    <property type="molecule type" value="Genomic_DNA"/>
</dbReference>
<feature type="coiled-coil region" evidence="11">
    <location>
        <begin position="980"/>
        <end position="1014"/>
    </location>
</feature>
<feature type="domain" description="Trimeric autotransporter adhesin YadA-like head" evidence="14">
    <location>
        <begin position="35"/>
        <end position="50"/>
    </location>
</feature>
<keyword evidence="11" id="KW-0175">Coiled coil</keyword>
<evidence type="ECO:0000256" key="8">
    <source>
        <dbReference type="ARBA" id="ARBA00022927"/>
    </source>
</evidence>
<dbReference type="GO" id="GO:0015031">
    <property type="term" value="P:protein transport"/>
    <property type="evidence" value="ECO:0007669"/>
    <property type="project" value="UniProtKB-KW"/>
</dbReference>
<feature type="domain" description="Trimeric autotransporter adhesin YadA-like stalk" evidence="15">
    <location>
        <begin position="126"/>
        <end position="147"/>
    </location>
</feature>
<sequence length="1014" mass="108650">MEDLEEATQKDLAKEILTTDEKNKLENENYNNKGAKGKNSIAIGHGASTDKNDGENAIAIGKGAKATTKDSIVLGSDSKNTADMNNVGYDITKNNSNSNSNLNSDATWKPTHGEFAIGDGTNKTRRITGVAAGEKDTDAVNVAQLKKIFELDVFKSKELITFIGNDKTNEIPIKVGDKLNIVGEGSVDNGTAANNIKVTADKDNKKLTIGLAKNLTNIESITVSKNGQETKIEQGKITGVNTIGKNDNNRLVFNNGNSGTAMLKVDGKELTFTKSEEHIKISNVANGISDNDAVNVSQLKKYVDALGGNAKIDDKGNVTGPTYKLKVGATTNDATKDYNTVGDALKALDDAIGNSSKNITDLTNKQISFQGNGGDTDKVSKKLGETLKIQGEGNVSGNTAKDNIKVEKNKDSDGLDIKLAEDLKNLNSIETKEAGGKKTKITTDGIEVTSDKGKANLTADKLTFGPKDDKSTDKTSTEVGKDGITLKSKDGKDSVSIKPSNDTDGGIIEVKSKDGNSSIKIDGEKGSITGLKDISPNETDGSIAVNKNYVDNQIRAIANGPFEYEAINGKEKVVRGQDGKLYKETDLNNYYYDKDSSSYKPKNNGTNSVAQGPTPLENKDVTVNVMPKNGTPISIGNVASILGEDSITTDNKASSKVKELIENTNSLSDNSKNKVATGTDILALAKAGISFEGNTGSGEKIHRNLGEQVTIKGEGTDDNKNFTSASGNIQVKSDKAKGELTVKLSDKLTNMTSFETKELDDNGNKSKVKLDKEGLTTINKTDDNKYIMSKTGPKGTEIGKYDNDPLMNNNTSPTNSAKYGLDGISLKDDKGEVKLTPTELDFKDNKGRIKGLSDPVDQNDAVNKKYVDEKIASTSGGIANAIARANLPQISGKGHNIAGSYGYYNGEHAFALGLSGTNEVSNLVYRASGSLNTRGHVSLGAGLGYQFDNIGKRSKEMLKLDRYGNINLLDEKVYEHGIKIENLEISNEKLKKDNHELKMKVVELEKLIHELMKK</sequence>
<keyword evidence="10" id="KW-0998">Cell outer membrane</keyword>
<dbReference type="GO" id="GO:0009279">
    <property type="term" value="C:cell outer membrane"/>
    <property type="evidence" value="ECO:0007669"/>
    <property type="project" value="UniProtKB-SubCell"/>
</dbReference>
<evidence type="ECO:0000256" key="12">
    <source>
        <dbReference type="SAM" id="MobiDB-lite"/>
    </source>
</evidence>
<dbReference type="Pfam" id="PF05662">
    <property type="entry name" value="YadA_stalk"/>
    <property type="match status" value="2"/>
</dbReference>
<feature type="domain" description="Trimeric autotransporter adhesin YadA-like stalk" evidence="15">
    <location>
        <begin position="280"/>
        <end position="319"/>
    </location>
</feature>
<organism evidence="16 17">
    <name type="scientific">Streptobacillus moniliformis (strain ATCC 14647 / DSM 12112 / NCTC 10651 / 9901)</name>
    <dbReference type="NCBI Taxonomy" id="519441"/>
    <lineage>
        <taxon>Bacteria</taxon>
        <taxon>Fusobacteriati</taxon>
        <taxon>Fusobacteriota</taxon>
        <taxon>Fusobacteriia</taxon>
        <taxon>Fusobacteriales</taxon>
        <taxon>Leptotrichiaceae</taxon>
        <taxon>Streptobacillus</taxon>
    </lineage>
</organism>
<evidence type="ECO:0000256" key="2">
    <source>
        <dbReference type="ARBA" id="ARBA00004442"/>
    </source>
</evidence>
<dbReference type="Gene3D" id="2.150.10.10">
    <property type="entry name" value="Serralysin-like metalloprotease, C-terminal"/>
    <property type="match status" value="1"/>
</dbReference>
<evidence type="ECO:0000256" key="5">
    <source>
        <dbReference type="ARBA" id="ARBA00022452"/>
    </source>
</evidence>
<evidence type="ECO:0000313" key="16">
    <source>
        <dbReference type="EMBL" id="ACZ00664.1"/>
    </source>
</evidence>
<feature type="region of interest" description="Disordered" evidence="12">
    <location>
        <begin position="459"/>
        <end position="511"/>
    </location>
</feature>
<dbReference type="GeneID" id="29673391"/>
<feature type="region of interest" description="Disordered" evidence="12">
    <location>
        <begin position="1"/>
        <end position="37"/>
    </location>
</feature>
<dbReference type="InterPro" id="IPR008635">
    <property type="entry name" value="Coiled_stalk_dom"/>
</dbReference>
<evidence type="ECO:0000259" key="15">
    <source>
        <dbReference type="Pfam" id="PF05662"/>
    </source>
</evidence>
<reference evidence="16 17" key="1">
    <citation type="journal article" date="2009" name="Stand. Genomic Sci.">
        <title>Complete genome sequence of Streptobacillus moniliformis type strain (9901T).</title>
        <authorList>
            <person name="Nolan M."/>
            <person name="Gronow S."/>
            <person name="Lapidus A."/>
            <person name="Ivanova N."/>
            <person name="Copeland A."/>
            <person name="Lucas S."/>
            <person name="Del Rio T.G."/>
            <person name="Chen F."/>
            <person name="Tice H."/>
            <person name="Pitluck S."/>
            <person name="Cheng J.F."/>
            <person name="Sims D."/>
            <person name="Meincke L."/>
            <person name="Bruce D."/>
            <person name="Goodwin L."/>
            <person name="Brettin T."/>
            <person name="Han C."/>
            <person name="Detter J.C."/>
            <person name="Ovchinikova G."/>
            <person name="Pati A."/>
            <person name="Mavromatis K."/>
            <person name="Mikhailova N."/>
            <person name="Chen A."/>
            <person name="Palaniappan K."/>
            <person name="Land M."/>
            <person name="Hauser L."/>
            <person name="Chang Y.J."/>
            <person name="Jeffries C.D."/>
            <person name="Rohde M."/>
            <person name="Sproer C."/>
            <person name="Goker M."/>
            <person name="Bristow J."/>
            <person name="Eisen J.A."/>
            <person name="Markowitz V."/>
            <person name="Hugenholtz P."/>
            <person name="Kyrpides N.C."/>
            <person name="Klenk H.P."/>
            <person name="Chain P."/>
        </authorList>
    </citation>
    <scope>NUCLEOTIDE SEQUENCE [LARGE SCALE GENOMIC DNA]</scope>
    <source>
        <strain evidence="17">ATCC 14647 / DSM 12112 / NCTC 10651 / 9901</strain>
    </source>
</reference>
<dbReference type="RefSeq" id="WP_012858222.1">
    <property type="nucleotide sequence ID" value="NC_013515.1"/>
</dbReference>
<evidence type="ECO:0000256" key="9">
    <source>
        <dbReference type="ARBA" id="ARBA00023136"/>
    </source>
</evidence>
<keyword evidence="9" id="KW-0472">Membrane</keyword>
<dbReference type="Gene3D" id="3.30.1300.30">
    <property type="entry name" value="GSPII I/J protein-like"/>
    <property type="match status" value="1"/>
</dbReference>
<dbReference type="InterPro" id="IPR005594">
    <property type="entry name" value="YadA_C"/>
</dbReference>
<dbReference type="STRING" id="519441.Smon_0177"/>
<protein>
    <submittedName>
        <fullName evidence="16">YadA domain protein</fullName>
    </submittedName>
</protein>
<keyword evidence="5" id="KW-1134">Transmembrane beta strand</keyword>
<dbReference type="Proteomes" id="UP000002072">
    <property type="component" value="Chromosome"/>
</dbReference>
<dbReference type="SUPFAM" id="SSF101967">
    <property type="entry name" value="Adhesin YadA, collagen-binding domain"/>
    <property type="match status" value="1"/>
</dbReference>
<evidence type="ECO:0000256" key="1">
    <source>
        <dbReference type="ARBA" id="ARBA00004241"/>
    </source>
</evidence>
<dbReference type="InterPro" id="IPR011049">
    <property type="entry name" value="Serralysin-like_metalloprot_C"/>
</dbReference>
<feature type="compositionally biased region" description="Basic and acidic residues" evidence="12">
    <location>
        <begin position="7"/>
        <end position="27"/>
    </location>
</feature>
<gene>
    <name evidence="16" type="ordered locus">Smon_0177</name>
</gene>
<dbReference type="HOGENOM" id="CLU_297166_0_0_0"/>
<feature type="compositionally biased region" description="Basic and acidic residues" evidence="12">
    <location>
        <begin position="466"/>
        <end position="481"/>
    </location>
</feature>
<feature type="domain" description="Trimeric autotransporter adhesin YadA-like C-terminal membrane anchor" evidence="13">
    <location>
        <begin position="895"/>
        <end position="947"/>
    </location>
</feature>
<accession>D1AWI8</accession>
<evidence type="ECO:0000256" key="10">
    <source>
        <dbReference type="ARBA" id="ARBA00023237"/>
    </source>
</evidence>
<evidence type="ECO:0000256" key="3">
    <source>
        <dbReference type="ARBA" id="ARBA00005848"/>
    </source>
</evidence>
<keyword evidence="7" id="KW-0732">Signal</keyword>
<keyword evidence="4" id="KW-0813">Transport</keyword>
<dbReference type="GO" id="GO:0009986">
    <property type="term" value="C:cell surface"/>
    <property type="evidence" value="ECO:0007669"/>
    <property type="project" value="UniProtKB-SubCell"/>
</dbReference>
<evidence type="ECO:0000256" key="4">
    <source>
        <dbReference type="ARBA" id="ARBA00022448"/>
    </source>
</evidence>
<dbReference type="AlphaFoldDB" id="D1AWI8"/>
<feature type="region of interest" description="Disordered" evidence="12">
    <location>
        <begin position="596"/>
        <end position="617"/>
    </location>
</feature>
<dbReference type="InterPro" id="IPR045584">
    <property type="entry name" value="Pilin-like"/>
</dbReference>
<comment type="similarity">
    <text evidence="3">Belongs to the autotransporter-2 (AT-2) (TC 1.B.40) family.</text>
</comment>
<dbReference type="eggNOG" id="COG5295">
    <property type="taxonomic scope" value="Bacteria"/>
</dbReference>
<proteinExistence type="inferred from homology"/>